<proteinExistence type="predicted"/>
<dbReference type="InterPro" id="IPR003462">
    <property type="entry name" value="ODC_Mu_crystall"/>
</dbReference>
<dbReference type="PANTHER" id="PTHR13812">
    <property type="entry name" value="KETIMINE REDUCTASE MU-CRYSTALLIN"/>
    <property type="match status" value="1"/>
</dbReference>
<dbReference type="Gene3D" id="3.30.1780.10">
    <property type="entry name" value="ornithine cyclodeaminase, domain 1"/>
    <property type="match status" value="1"/>
</dbReference>
<sequence length="339" mass="36187">MLIVRNAEVRRLLEGRETEIVERVRAAYVLHDEGRSALPHSTFLRFPGNERDRIIGLPAYLGGDDAVAGMKWIASFPGNPRRGIERASAAIVLNSLETGRPEALIEGSLISACRTAASAALAAGLLVSATTEGVALIGCGVINREVLRFLATVLPALAEVTVYDVDRARAEAFAAGCAPDLRVRVAAGIAEALGSHGLVSIATTATEPHLDTAACRRGAVVLHVSLRDILPEAILAARNVVDDPDHVCRERTSLHLAEQSTGHRRFIAASIGGLLRERTPVERDPHRVTVFSPFGLGVLDVALARHVQAMAEREGLGVRVDDFLPEPHPVTTEGAIHGR</sequence>
<dbReference type="PANTHER" id="PTHR13812:SF19">
    <property type="entry name" value="KETIMINE REDUCTASE MU-CRYSTALLIN"/>
    <property type="match status" value="1"/>
</dbReference>
<reference evidence="2" key="1">
    <citation type="journal article" date="2019" name="Int. J. Syst. Evol. Microbiol.">
        <title>The Global Catalogue of Microorganisms (GCM) 10K type strain sequencing project: providing services to taxonomists for standard genome sequencing and annotation.</title>
        <authorList>
            <consortium name="The Broad Institute Genomics Platform"/>
            <consortium name="The Broad Institute Genome Sequencing Center for Infectious Disease"/>
            <person name="Wu L."/>
            <person name="Ma J."/>
        </authorList>
    </citation>
    <scope>NUCLEOTIDE SEQUENCE [LARGE SCALE GENOMIC DNA]</scope>
    <source>
        <strain evidence="2">JCM 3146</strain>
    </source>
</reference>
<evidence type="ECO:0000313" key="2">
    <source>
        <dbReference type="Proteomes" id="UP001501822"/>
    </source>
</evidence>
<comment type="caution">
    <text evidence="1">The sequence shown here is derived from an EMBL/GenBank/DDBJ whole genome shotgun (WGS) entry which is preliminary data.</text>
</comment>
<dbReference type="EMBL" id="BAAABM010000076">
    <property type="protein sequence ID" value="GAA0373355.1"/>
    <property type="molecule type" value="Genomic_DNA"/>
</dbReference>
<accession>A0ABP3HP69</accession>
<name>A0ABP3HP69_9ACTN</name>
<dbReference type="InterPro" id="IPR023401">
    <property type="entry name" value="ODC_N"/>
</dbReference>
<gene>
    <name evidence="1" type="primary">sbnB</name>
    <name evidence="1" type="ORF">GCM10010151_74250</name>
</gene>
<dbReference type="Proteomes" id="UP001501822">
    <property type="component" value="Unassembled WGS sequence"/>
</dbReference>
<dbReference type="PIRSF" id="PIRSF001439">
    <property type="entry name" value="CryM"/>
    <property type="match status" value="1"/>
</dbReference>
<protein>
    <submittedName>
        <fullName evidence="1">2,3-diaminopropionate biosynthesis protein SbnB</fullName>
    </submittedName>
</protein>
<dbReference type="InterPro" id="IPR036291">
    <property type="entry name" value="NAD(P)-bd_dom_sf"/>
</dbReference>
<dbReference type="NCBIfam" id="TIGR03944">
    <property type="entry name" value="dehyd_SbnB_fam"/>
    <property type="match status" value="1"/>
</dbReference>
<evidence type="ECO:0000313" key="1">
    <source>
        <dbReference type="EMBL" id="GAA0373355.1"/>
    </source>
</evidence>
<dbReference type="InterPro" id="IPR023866">
    <property type="entry name" value="SbnB"/>
</dbReference>
<dbReference type="Gene3D" id="3.40.50.720">
    <property type="entry name" value="NAD(P)-binding Rossmann-like Domain"/>
    <property type="match status" value="1"/>
</dbReference>
<dbReference type="RefSeq" id="WP_252811016.1">
    <property type="nucleotide sequence ID" value="NZ_BAAABM010000076.1"/>
</dbReference>
<dbReference type="Pfam" id="PF02423">
    <property type="entry name" value="OCD_Mu_crystall"/>
    <property type="match status" value="1"/>
</dbReference>
<dbReference type="SUPFAM" id="SSF51735">
    <property type="entry name" value="NAD(P)-binding Rossmann-fold domains"/>
    <property type="match status" value="1"/>
</dbReference>
<organism evidence="1 2">
    <name type="scientific">Actinoallomurus spadix</name>
    <dbReference type="NCBI Taxonomy" id="79912"/>
    <lineage>
        <taxon>Bacteria</taxon>
        <taxon>Bacillati</taxon>
        <taxon>Actinomycetota</taxon>
        <taxon>Actinomycetes</taxon>
        <taxon>Streptosporangiales</taxon>
        <taxon>Thermomonosporaceae</taxon>
        <taxon>Actinoallomurus</taxon>
    </lineage>
</organism>
<keyword evidence="2" id="KW-1185">Reference proteome</keyword>